<comment type="caution">
    <text evidence="2">The sequence shown here is derived from an EMBL/GenBank/DDBJ whole genome shotgun (WGS) entry which is preliminary data.</text>
</comment>
<accession>K6PP58</accession>
<keyword evidence="3" id="KW-1185">Reference proteome</keyword>
<feature type="region of interest" description="Disordered" evidence="1">
    <location>
        <begin position="1"/>
        <end position="107"/>
    </location>
</feature>
<feature type="compositionally biased region" description="Low complexity" evidence="1">
    <location>
        <begin position="50"/>
        <end position="82"/>
    </location>
</feature>
<protein>
    <submittedName>
        <fullName evidence="2">Uncharacterized protein</fullName>
    </submittedName>
</protein>
<organism evidence="2 3">
    <name type="scientific">Thermaerobacter subterraneus DSM 13965</name>
    <dbReference type="NCBI Taxonomy" id="867903"/>
    <lineage>
        <taxon>Bacteria</taxon>
        <taxon>Bacillati</taxon>
        <taxon>Bacillota</taxon>
        <taxon>Clostridia</taxon>
        <taxon>Eubacteriales</taxon>
        <taxon>Clostridiales Family XVII. Incertae Sedis</taxon>
        <taxon>Thermaerobacter</taxon>
    </lineage>
</organism>
<proteinExistence type="predicted"/>
<sequence length="271" mass="27839">MKQARLPHILWSLRSSRPARLRSRTNPPVPAGPPEAAIARPPGSRPPSGNPLLRRLLSSSPAASLSFSSGPTPGPGSEAAAAGRGGQDPSAAGLRVPGSNPRRAGASYSSLPAGPWALLLLLALLAGLPWMLATPRVGWLPGVPAAVPAQAGLSIALEGDTTPAAYEEGGPPIAVGSAADARVFLRQFAPELAAAGSEILGQAAARQGWRARQVTLAQLVLLRDGQVVARYDVSDGGTTRPAWIRFARLAGRWQAVHLVVGEPGQATLPAP</sequence>
<dbReference type="HOGENOM" id="CLU_1026487_0_0_9"/>
<gene>
    <name evidence="2" type="ORF">ThesuDRAFT_00387</name>
</gene>
<evidence type="ECO:0000256" key="1">
    <source>
        <dbReference type="SAM" id="MobiDB-lite"/>
    </source>
</evidence>
<evidence type="ECO:0000313" key="2">
    <source>
        <dbReference type="EMBL" id="EKP94697.1"/>
    </source>
</evidence>
<dbReference type="AlphaFoldDB" id="K6PP58"/>
<dbReference type="EMBL" id="AENY02000002">
    <property type="protein sequence ID" value="EKP94697.1"/>
    <property type="molecule type" value="Genomic_DNA"/>
</dbReference>
<dbReference type="OrthoDB" id="2084885at2"/>
<dbReference type="Proteomes" id="UP000005710">
    <property type="component" value="Unassembled WGS sequence"/>
</dbReference>
<name>K6PP58_9FIRM</name>
<reference evidence="2" key="2">
    <citation type="submission" date="2012-10" db="EMBL/GenBank/DDBJ databases">
        <title>Improved high-quality draft of Thermaerobacter subterraneus C21, DSM 13965.</title>
        <authorList>
            <consortium name="DOE Joint Genome Institute"/>
            <person name="Eisen J."/>
            <person name="Huntemann M."/>
            <person name="Wei C.-L."/>
            <person name="Han J."/>
            <person name="Detter J.C."/>
            <person name="Han C."/>
            <person name="Tapia R."/>
            <person name="Chen A."/>
            <person name="Kyrpides N."/>
            <person name="Mavromatis K."/>
            <person name="Markowitz V."/>
            <person name="Szeto E."/>
            <person name="Ivanova N."/>
            <person name="Mikhailova N."/>
            <person name="Ovchinnikova G."/>
            <person name="Pagani I."/>
            <person name="Pati A."/>
            <person name="Goodwin L."/>
            <person name="Nordberg H.P."/>
            <person name="Cantor M.N."/>
            <person name="Hua S.X."/>
            <person name="Woyke T."/>
            <person name="Eisen J."/>
            <person name="Klenk H.-P."/>
        </authorList>
    </citation>
    <scope>NUCLEOTIDE SEQUENCE [LARGE SCALE GENOMIC DNA]</scope>
    <source>
        <strain evidence="2">DSM 13965</strain>
    </source>
</reference>
<evidence type="ECO:0000313" key="3">
    <source>
        <dbReference type="Proteomes" id="UP000005710"/>
    </source>
</evidence>
<reference evidence="2" key="1">
    <citation type="submission" date="2010-10" db="EMBL/GenBank/DDBJ databases">
        <authorList>
            <consortium name="US DOE Joint Genome Institute (JGI-PGF)"/>
            <person name="Lucas S."/>
            <person name="Copeland A."/>
            <person name="Lapidus A."/>
            <person name="Bruce D."/>
            <person name="Goodwin L."/>
            <person name="Pitluck S."/>
            <person name="Kyrpides N."/>
            <person name="Mavromatis K."/>
            <person name="Detter J.C."/>
            <person name="Han C."/>
            <person name="Land M."/>
            <person name="Hauser L."/>
            <person name="Markowitz V."/>
            <person name="Cheng J.-F."/>
            <person name="Hugenholtz P."/>
            <person name="Woyke T."/>
            <person name="Wu D."/>
            <person name="Pukall R."/>
            <person name="Wahrenburg C."/>
            <person name="Brambilla E."/>
            <person name="Klenk H.-P."/>
            <person name="Eisen J.A."/>
        </authorList>
    </citation>
    <scope>NUCLEOTIDE SEQUENCE [LARGE SCALE GENOMIC DNA]</scope>
    <source>
        <strain evidence="2">DSM 13965</strain>
    </source>
</reference>
<dbReference type="RefSeq" id="WP_006902674.1">
    <property type="nucleotide sequence ID" value="NZ_JH976535.1"/>
</dbReference>